<dbReference type="Gene3D" id="4.10.280.10">
    <property type="entry name" value="Helix-loop-helix DNA-binding domain"/>
    <property type="match status" value="1"/>
</dbReference>
<dbReference type="EMBL" id="JADBJN010000003">
    <property type="protein sequence ID" value="KAG5671874.1"/>
    <property type="molecule type" value="Genomic_DNA"/>
</dbReference>
<dbReference type="PROSITE" id="PS50888">
    <property type="entry name" value="BHLH"/>
    <property type="match status" value="1"/>
</dbReference>
<evidence type="ECO:0000259" key="7">
    <source>
        <dbReference type="PROSITE" id="PS50888"/>
    </source>
</evidence>
<feature type="region of interest" description="Disordered" evidence="6">
    <location>
        <begin position="139"/>
        <end position="159"/>
    </location>
</feature>
<dbReference type="PANTHER" id="PTHR20937">
    <property type="entry name" value="IP14615P"/>
    <property type="match status" value="1"/>
</dbReference>
<evidence type="ECO:0000256" key="1">
    <source>
        <dbReference type="ARBA" id="ARBA00022473"/>
    </source>
</evidence>
<dbReference type="InterPro" id="IPR040259">
    <property type="entry name" value="Mesogenin/MesP"/>
</dbReference>
<dbReference type="FunFam" id="4.10.280.10:FF:000090">
    <property type="entry name" value="Salivary gland-expressed bHLH"/>
    <property type="match status" value="1"/>
</dbReference>
<dbReference type="GO" id="GO:0000978">
    <property type="term" value="F:RNA polymerase II cis-regulatory region sequence-specific DNA binding"/>
    <property type="evidence" value="ECO:0007669"/>
    <property type="project" value="TreeGrafter"/>
</dbReference>
<evidence type="ECO:0000256" key="6">
    <source>
        <dbReference type="SAM" id="MobiDB-lite"/>
    </source>
</evidence>
<dbReference type="GO" id="GO:0046983">
    <property type="term" value="F:protein dimerization activity"/>
    <property type="evidence" value="ECO:0007669"/>
    <property type="project" value="InterPro"/>
</dbReference>
<gene>
    <name evidence="8" type="ORF">PVAND_002044</name>
</gene>
<feature type="compositionally biased region" description="Basic and acidic residues" evidence="6">
    <location>
        <begin position="140"/>
        <end position="155"/>
    </location>
</feature>
<keyword evidence="3" id="KW-0238">DNA-binding</keyword>
<name>A0A9J6BQ40_POLVA</name>
<protein>
    <recommendedName>
        <fullName evidence="7">BHLH domain-containing protein</fullName>
    </recommendedName>
</protein>
<dbReference type="GO" id="GO:0000981">
    <property type="term" value="F:DNA-binding transcription factor activity, RNA polymerase II-specific"/>
    <property type="evidence" value="ECO:0007669"/>
    <property type="project" value="TreeGrafter"/>
</dbReference>
<reference evidence="8" key="1">
    <citation type="submission" date="2021-03" db="EMBL/GenBank/DDBJ databases">
        <title>Chromosome level genome of the anhydrobiotic midge Polypedilum vanderplanki.</title>
        <authorList>
            <person name="Yoshida Y."/>
            <person name="Kikawada T."/>
            <person name="Gusev O."/>
        </authorList>
    </citation>
    <scope>NUCLEOTIDE SEQUENCE</scope>
    <source>
        <strain evidence="8">NIAS01</strain>
        <tissue evidence="8">Whole body or cell culture</tissue>
    </source>
</reference>
<evidence type="ECO:0000313" key="8">
    <source>
        <dbReference type="EMBL" id="KAG5671874.1"/>
    </source>
</evidence>
<dbReference type="CDD" id="cd11390">
    <property type="entry name" value="bHLH_TS"/>
    <property type="match status" value="1"/>
</dbReference>
<evidence type="ECO:0000256" key="2">
    <source>
        <dbReference type="ARBA" id="ARBA00023015"/>
    </source>
</evidence>
<dbReference type="GO" id="GO:0001707">
    <property type="term" value="P:mesoderm formation"/>
    <property type="evidence" value="ECO:0007669"/>
    <property type="project" value="TreeGrafter"/>
</dbReference>
<dbReference type="InterPro" id="IPR011598">
    <property type="entry name" value="bHLH_dom"/>
</dbReference>
<dbReference type="SMART" id="SM00353">
    <property type="entry name" value="HLH"/>
    <property type="match status" value="1"/>
</dbReference>
<evidence type="ECO:0000256" key="4">
    <source>
        <dbReference type="ARBA" id="ARBA00023163"/>
    </source>
</evidence>
<evidence type="ECO:0000313" key="9">
    <source>
        <dbReference type="Proteomes" id="UP001107558"/>
    </source>
</evidence>
<organism evidence="8 9">
    <name type="scientific">Polypedilum vanderplanki</name>
    <name type="common">Sleeping chironomid midge</name>
    <dbReference type="NCBI Taxonomy" id="319348"/>
    <lineage>
        <taxon>Eukaryota</taxon>
        <taxon>Metazoa</taxon>
        <taxon>Ecdysozoa</taxon>
        <taxon>Arthropoda</taxon>
        <taxon>Hexapoda</taxon>
        <taxon>Insecta</taxon>
        <taxon>Pterygota</taxon>
        <taxon>Neoptera</taxon>
        <taxon>Endopterygota</taxon>
        <taxon>Diptera</taxon>
        <taxon>Nematocera</taxon>
        <taxon>Chironomoidea</taxon>
        <taxon>Chironomidae</taxon>
        <taxon>Chironominae</taxon>
        <taxon>Polypedilum</taxon>
        <taxon>Polypedilum</taxon>
    </lineage>
</organism>
<dbReference type="GO" id="GO:0005634">
    <property type="term" value="C:nucleus"/>
    <property type="evidence" value="ECO:0007669"/>
    <property type="project" value="TreeGrafter"/>
</dbReference>
<evidence type="ECO:0000256" key="5">
    <source>
        <dbReference type="ARBA" id="ARBA00023242"/>
    </source>
</evidence>
<keyword evidence="5" id="KW-0539">Nucleus</keyword>
<dbReference type="AlphaFoldDB" id="A0A9J6BQ40"/>
<keyword evidence="9" id="KW-1185">Reference proteome</keyword>
<keyword evidence="2" id="KW-0805">Transcription regulation</keyword>
<keyword evidence="1" id="KW-0217">Developmental protein</keyword>
<dbReference type="Proteomes" id="UP001107558">
    <property type="component" value="Chromosome 3"/>
</dbReference>
<keyword evidence="4" id="KW-0804">Transcription</keyword>
<comment type="caution">
    <text evidence="8">The sequence shown here is derived from an EMBL/GenBank/DDBJ whole genome shotgun (WGS) entry which is preliminary data.</text>
</comment>
<dbReference type="PANTHER" id="PTHR20937:SF3">
    <property type="entry name" value="IP14615P"/>
    <property type="match status" value="1"/>
</dbReference>
<accession>A0A9J6BQ40</accession>
<dbReference type="OrthoDB" id="9946827at2759"/>
<proteinExistence type="predicted"/>
<feature type="domain" description="BHLH" evidence="7">
    <location>
        <begin position="179"/>
        <end position="232"/>
    </location>
</feature>
<dbReference type="InterPro" id="IPR036638">
    <property type="entry name" value="HLH_DNA-bd_sf"/>
</dbReference>
<sequence>MEDDDLSTIQPLNLEVIKPIEEFDEEQIPEVQNDEPKTILELEPHSQSETIHHYVINPSEIDLSPKSFSDYQNAAAAYCEDYTLHRLNINYQHSPIYLTNPSNVFFPRQFAGAIPITQHLSSFNDSSNSIFVSNLNYQHHSQENHHTSKSPEREPPQLIPYRSAKSEDWKRRAIEVENAFKKTACDRERNRMRDMNKAFDVLRTKLPVSKPSGKKYSKIECLRIAINYIKHLQIA</sequence>
<dbReference type="SUPFAM" id="SSF47459">
    <property type="entry name" value="HLH, helix-loop-helix DNA-binding domain"/>
    <property type="match status" value="1"/>
</dbReference>
<evidence type="ECO:0000256" key="3">
    <source>
        <dbReference type="ARBA" id="ARBA00023125"/>
    </source>
</evidence>
<dbReference type="Pfam" id="PF00010">
    <property type="entry name" value="HLH"/>
    <property type="match status" value="1"/>
</dbReference>